<evidence type="ECO:0000313" key="2">
    <source>
        <dbReference type="Proteomes" id="UP000299102"/>
    </source>
</evidence>
<dbReference type="AlphaFoldDB" id="A0A4C1X3Z0"/>
<accession>A0A4C1X3Z0</accession>
<reference evidence="1 2" key="1">
    <citation type="journal article" date="2019" name="Commun. Biol.">
        <title>The bagworm genome reveals a unique fibroin gene that provides high tensile strength.</title>
        <authorList>
            <person name="Kono N."/>
            <person name="Nakamura H."/>
            <person name="Ohtoshi R."/>
            <person name="Tomita M."/>
            <person name="Numata K."/>
            <person name="Arakawa K."/>
        </authorList>
    </citation>
    <scope>NUCLEOTIDE SEQUENCE [LARGE SCALE GENOMIC DNA]</scope>
</reference>
<comment type="caution">
    <text evidence="1">The sequence shown here is derived from an EMBL/GenBank/DDBJ whole genome shotgun (WGS) entry which is preliminary data.</text>
</comment>
<dbReference type="EMBL" id="BGZK01000721">
    <property type="protein sequence ID" value="GBP57853.1"/>
    <property type="molecule type" value="Genomic_DNA"/>
</dbReference>
<dbReference type="Proteomes" id="UP000299102">
    <property type="component" value="Unassembled WGS sequence"/>
</dbReference>
<gene>
    <name evidence="1" type="ORF">EVAR_41523_1</name>
</gene>
<proteinExistence type="predicted"/>
<sequence>MAARIRYGALKWNDRVGSATFQRLRENVDLQLFTLALNNINVLQLSTNNATAISIPPRKPALRISFTASLSKGSCGVGAKRCPFPCSGVFNAARALQVAVGVQLRQMHQFRCHLSPMEHPSAHMSYIYYNRGGMAMHFAYFTYERRMRSVQRFAVVPFRPPRF</sequence>
<evidence type="ECO:0000313" key="1">
    <source>
        <dbReference type="EMBL" id="GBP57853.1"/>
    </source>
</evidence>
<protein>
    <submittedName>
        <fullName evidence="1">Uncharacterized protein</fullName>
    </submittedName>
</protein>
<organism evidence="1 2">
    <name type="scientific">Eumeta variegata</name>
    <name type="common">Bagworm moth</name>
    <name type="synonym">Eumeta japonica</name>
    <dbReference type="NCBI Taxonomy" id="151549"/>
    <lineage>
        <taxon>Eukaryota</taxon>
        <taxon>Metazoa</taxon>
        <taxon>Ecdysozoa</taxon>
        <taxon>Arthropoda</taxon>
        <taxon>Hexapoda</taxon>
        <taxon>Insecta</taxon>
        <taxon>Pterygota</taxon>
        <taxon>Neoptera</taxon>
        <taxon>Endopterygota</taxon>
        <taxon>Lepidoptera</taxon>
        <taxon>Glossata</taxon>
        <taxon>Ditrysia</taxon>
        <taxon>Tineoidea</taxon>
        <taxon>Psychidae</taxon>
        <taxon>Oiketicinae</taxon>
        <taxon>Eumeta</taxon>
    </lineage>
</organism>
<name>A0A4C1X3Z0_EUMVA</name>
<keyword evidence="2" id="KW-1185">Reference proteome</keyword>